<dbReference type="KEGG" id="ccro:CMC5_015190"/>
<dbReference type="EMBL" id="CP012159">
    <property type="protein sequence ID" value="AKT37384.1"/>
    <property type="molecule type" value="Genomic_DNA"/>
</dbReference>
<evidence type="ECO:0000256" key="1">
    <source>
        <dbReference type="SAM" id="MobiDB-lite"/>
    </source>
</evidence>
<reference evidence="2 3" key="1">
    <citation type="submission" date="2015-07" db="EMBL/GenBank/DDBJ databases">
        <title>Genome analysis of myxobacterium Chondromyces crocatus Cm c5 reveals a high potential for natural compound synthesis and the genetic basis for the loss of fruiting body formation.</title>
        <authorList>
            <person name="Zaburannyi N."/>
            <person name="Bunk B."/>
            <person name="Maier J."/>
            <person name="Overmann J."/>
            <person name="Mueller R."/>
        </authorList>
    </citation>
    <scope>NUCLEOTIDE SEQUENCE [LARGE SCALE GENOMIC DNA]</scope>
    <source>
        <strain evidence="2 3">Cm c5</strain>
    </source>
</reference>
<proteinExistence type="predicted"/>
<keyword evidence="3" id="KW-1185">Reference proteome</keyword>
<name>A0A0K1E954_CHOCO</name>
<dbReference type="AlphaFoldDB" id="A0A0K1E954"/>
<dbReference type="RefSeq" id="WP_050429760.1">
    <property type="nucleotide sequence ID" value="NZ_CP012159.1"/>
</dbReference>
<organism evidence="2 3">
    <name type="scientific">Chondromyces crocatus</name>
    <dbReference type="NCBI Taxonomy" id="52"/>
    <lineage>
        <taxon>Bacteria</taxon>
        <taxon>Pseudomonadati</taxon>
        <taxon>Myxococcota</taxon>
        <taxon>Polyangia</taxon>
        <taxon>Polyangiales</taxon>
        <taxon>Polyangiaceae</taxon>
        <taxon>Chondromyces</taxon>
    </lineage>
</organism>
<dbReference type="PATRIC" id="fig|52.7.peg.1624"/>
<gene>
    <name evidence="2" type="ORF">CMC5_015190</name>
</gene>
<accession>A0A0K1E954</accession>
<evidence type="ECO:0000313" key="2">
    <source>
        <dbReference type="EMBL" id="AKT37384.1"/>
    </source>
</evidence>
<dbReference type="OrthoDB" id="5529382at2"/>
<evidence type="ECO:0000313" key="3">
    <source>
        <dbReference type="Proteomes" id="UP000067626"/>
    </source>
</evidence>
<feature type="region of interest" description="Disordered" evidence="1">
    <location>
        <begin position="247"/>
        <end position="266"/>
    </location>
</feature>
<sequence length="302" mass="33529">MNQLKTIGLDEELDEIDGQLAQTEISTAADPLTLHLTAAFTQLRQDLLQVRAQEVSRHDAVKAADARAYPVDDELNAISDEVKVAVLALAENNYQHPLYRQFYSGQSPSALKRPVLGEQLETMRTWVALLADQGSAVLAEIGVRLAPIIQRADEVVDAQTVAQQRLDVFERGARKAFVDRVNGQRKLAFGRIGEIIHATPGRKLTSSYAERFFQHGPSARTPTIAGMERLVARQKAKLDRLEARLAEMKSKQDQQRQAQQEAQLEERRLKVVEAEKRAAAAMAELEALKEQIAKEQGASAMS</sequence>
<protein>
    <submittedName>
        <fullName evidence="2">Uncharacterized protein</fullName>
    </submittedName>
</protein>
<dbReference type="Proteomes" id="UP000067626">
    <property type="component" value="Chromosome"/>
</dbReference>